<feature type="compositionally biased region" description="Polar residues" evidence="1">
    <location>
        <begin position="251"/>
        <end position="263"/>
    </location>
</feature>
<evidence type="ECO:0000313" key="2">
    <source>
        <dbReference type="EMBL" id="KKF97495.1"/>
    </source>
</evidence>
<dbReference type="Proteomes" id="UP000034841">
    <property type="component" value="Unassembled WGS sequence"/>
</dbReference>
<feature type="region of interest" description="Disordered" evidence="1">
    <location>
        <begin position="230"/>
        <end position="430"/>
    </location>
</feature>
<name>A0A0F8B901_CERFI</name>
<proteinExistence type="predicted"/>
<evidence type="ECO:0000256" key="1">
    <source>
        <dbReference type="SAM" id="MobiDB-lite"/>
    </source>
</evidence>
<dbReference type="EMBL" id="LBBL01000006">
    <property type="protein sequence ID" value="KKF97495.1"/>
    <property type="molecule type" value="Genomic_DNA"/>
</dbReference>
<comment type="caution">
    <text evidence="2">The sequence shown here is derived from an EMBL/GenBank/DDBJ whole genome shotgun (WGS) entry which is preliminary data.</text>
</comment>
<dbReference type="AlphaFoldDB" id="A0A0F8B901"/>
<evidence type="ECO:0000313" key="3">
    <source>
        <dbReference type="Proteomes" id="UP000034841"/>
    </source>
</evidence>
<feature type="compositionally biased region" description="Basic and acidic residues" evidence="1">
    <location>
        <begin position="264"/>
        <end position="274"/>
    </location>
</feature>
<keyword evidence="3" id="KW-1185">Reference proteome</keyword>
<feature type="compositionally biased region" description="Low complexity" evidence="1">
    <location>
        <begin position="314"/>
        <end position="325"/>
    </location>
</feature>
<accession>A0A0F8B901</accession>
<organism evidence="2 3">
    <name type="scientific">Ceratocystis fimbriata f. sp. platani</name>
    <dbReference type="NCBI Taxonomy" id="88771"/>
    <lineage>
        <taxon>Eukaryota</taxon>
        <taxon>Fungi</taxon>
        <taxon>Dikarya</taxon>
        <taxon>Ascomycota</taxon>
        <taxon>Pezizomycotina</taxon>
        <taxon>Sordariomycetes</taxon>
        <taxon>Hypocreomycetidae</taxon>
        <taxon>Microascales</taxon>
        <taxon>Ceratocystidaceae</taxon>
        <taxon>Ceratocystis</taxon>
    </lineage>
</organism>
<reference evidence="2 3" key="1">
    <citation type="submission" date="2015-04" db="EMBL/GenBank/DDBJ databases">
        <title>Genome sequence of Ceratocystis platani, a major pathogen of plane trees.</title>
        <authorList>
            <person name="Belbahri L."/>
        </authorList>
    </citation>
    <scope>NUCLEOTIDE SEQUENCE [LARGE SCALE GENOMIC DNA]</scope>
    <source>
        <strain evidence="2 3">CFO</strain>
    </source>
</reference>
<protein>
    <submittedName>
        <fullName evidence="2">Uncharacterized protein</fullName>
    </submittedName>
</protein>
<sequence>MITLSEQCSALARQHYHRVSSLGHLPNHLPIVDDLIRDVKDAHHLNEMLDSAKYVNKASASKAWERIINNTWSLQVRKHPEILSSGLPYMKIYNMYKHMDALHKDAAARKLSKNYHNIVKEKVPIVAMGSVRTKNRITNVSSGGGGNFFRSAAVGRPGQSSIFKPTNCRATSGLKSLQQIRRDIRHEKRNTNMGAHSMVSKKRAVISQVASPCSDKTNPFGQQRASGFRNAGLESRPGAARTDGHFGARTLPSTGLLSDMNDSNGKRKLDETCTRVDGGQPVKKPLLSSLITAQPPMAGSSGTAHRPRGSSLWSTQGPQSTTLPSQSPPPVLPGSPSAARVFPFRSESNALAPGSTPTVVSPKLEASVKTEQPKTKGVSRPKMGLSGMMLAKSKVKSGSSSVRYEARAKSGSVAGADSAGQPGVTDTKKT</sequence>
<gene>
    <name evidence="2" type="ORF">CFO_g165</name>
</gene>